<feature type="compositionally biased region" description="Basic and acidic residues" evidence="1">
    <location>
        <begin position="1"/>
        <end position="10"/>
    </location>
</feature>
<dbReference type="EMBL" id="JAGRRH010000018">
    <property type="protein sequence ID" value="KAG7350378.1"/>
    <property type="molecule type" value="Genomic_DNA"/>
</dbReference>
<feature type="compositionally biased region" description="Low complexity" evidence="1">
    <location>
        <begin position="21"/>
        <end position="43"/>
    </location>
</feature>
<sequence>MSERMIELQRAKLGLPPAGQPASLPSTSASPKSSPNNPASTKKQTPAQAAVAAMYAEDSLMERFINRLQKRDDSNPAFLTGGDNNANTGESRGPTVPTALSRRMLQRQGVGYLDNTVAAVVSASADRFLATVLQQAVACRDQRLKGAAMAREAAKHRKRHIQHYKEDTDDRKRRKEMIQSAREKVATTTINKAEALKKGGAAKAAVADEASAEGKTTATTTTTSAASASNSSKKKAQKPEEGPVNGTKLDPATRKLADEEEEDYDSIDEEEEYYQELVGDDATGGHGLAGDNGDEDDDDDEDDTLILRDIVRPLEAWNFHLTGKEDLESHDDDDDDDEDADERNADVDGDEGSATEVPTGQTPENGKDDDSTAVVNGTDGNKSDGDDHGTDGIKKGASS</sequence>
<dbReference type="Proteomes" id="UP000693970">
    <property type="component" value="Unassembled WGS sequence"/>
</dbReference>
<reference evidence="2" key="1">
    <citation type="journal article" date="2021" name="Sci. Rep.">
        <title>Diploid genomic architecture of Nitzschia inconspicua, an elite biomass production diatom.</title>
        <authorList>
            <person name="Oliver A."/>
            <person name="Podell S."/>
            <person name="Pinowska A."/>
            <person name="Traller J.C."/>
            <person name="Smith S.R."/>
            <person name="McClure R."/>
            <person name="Beliaev A."/>
            <person name="Bohutskyi P."/>
            <person name="Hill E.A."/>
            <person name="Rabines A."/>
            <person name="Zheng H."/>
            <person name="Allen L.Z."/>
            <person name="Kuo A."/>
            <person name="Grigoriev I.V."/>
            <person name="Allen A.E."/>
            <person name="Hazlebeck D."/>
            <person name="Allen E.E."/>
        </authorList>
    </citation>
    <scope>NUCLEOTIDE SEQUENCE</scope>
    <source>
        <strain evidence="2">Hildebrandi</strain>
    </source>
</reference>
<dbReference type="GO" id="GO:0005634">
    <property type="term" value="C:nucleus"/>
    <property type="evidence" value="ECO:0007669"/>
    <property type="project" value="InterPro"/>
</dbReference>
<accession>A0A9K3KUR9</accession>
<protein>
    <submittedName>
        <fullName evidence="2">Transcription initiation factor TFIID 23 subunit</fullName>
    </submittedName>
</protein>
<evidence type="ECO:0000256" key="1">
    <source>
        <dbReference type="SAM" id="MobiDB-lite"/>
    </source>
</evidence>
<reference evidence="2" key="2">
    <citation type="submission" date="2021-04" db="EMBL/GenBank/DDBJ databases">
        <authorList>
            <person name="Podell S."/>
        </authorList>
    </citation>
    <scope>NUCLEOTIDE SEQUENCE</scope>
    <source>
        <strain evidence="2">Hildebrandi</strain>
    </source>
</reference>
<dbReference type="Pfam" id="PF03540">
    <property type="entry name" value="TAF10"/>
    <property type="match status" value="1"/>
</dbReference>
<organism evidence="2 3">
    <name type="scientific">Nitzschia inconspicua</name>
    <dbReference type="NCBI Taxonomy" id="303405"/>
    <lineage>
        <taxon>Eukaryota</taxon>
        <taxon>Sar</taxon>
        <taxon>Stramenopiles</taxon>
        <taxon>Ochrophyta</taxon>
        <taxon>Bacillariophyta</taxon>
        <taxon>Bacillariophyceae</taxon>
        <taxon>Bacillariophycidae</taxon>
        <taxon>Bacillariales</taxon>
        <taxon>Bacillariaceae</taxon>
        <taxon>Nitzschia</taxon>
    </lineage>
</organism>
<proteinExistence type="predicted"/>
<feature type="region of interest" description="Disordered" evidence="1">
    <location>
        <begin position="1"/>
        <end position="50"/>
    </location>
</feature>
<feature type="compositionally biased region" description="Basic and acidic residues" evidence="1">
    <location>
        <begin position="381"/>
        <end position="399"/>
    </location>
</feature>
<dbReference type="OrthoDB" id="48515at2759"/>
<feature type="region of interest" description="Disordered" evidence="1">
    <location>
        <begin position="321"/>
        <end position="399"/>
    </location>
</feature>
<dbReference type="AlphaFoldDB" id="A0A9K3KUR9"/>
<dbReference type="InterPro" id="IPR003923">
    <property type="entry name" value="TAF10"/>
</dbReference>
<feature type="region of interest" description="Disordered" evidence="1">
    <location>
        <begin position="197"/>
        <end position="307"/>
    </location>
</feature>
<keyword evidence="3" id="KW-1185">Reference proteome</keyword>
<feature type="region of interest" description="Disordered" evidence="1">
    <location>
        <begin position="72"/>
        <end position="95"/>
    </location>
</feature>
<feature type="compositionally biased region" description="Acidic residues" evidence="1">
    <location>
        <begin position="292"/>
        <end position="304"/>
    </location>
</feature>
<feature type="compositionally biased region" description="Low complexity" evidence="1">
    <location>
        <begin position="198"/>
        <end position="231"/>
    </location>
</feature>
<feature type="region of interest" description="Disordered" evidence="1">
    <location>
        <begin position="155"/>
        <end position="184"/>
    </location>
</feature>
<gene>
    <name evidence="2" type="ORF">IV203_009738</name>
</gene>
<feature type="compositionally biased region" description="Acidic residues" evidence="1">
    <location>
        <begin position="258"/>
        <end position="274"/>
    </location>
</feature>
<evidence type="ECO:0000313" key="2">
    <source>
        <dbReference type="EMBL" id="KAG7350378.1"/>
    </source>
</evidence>
<comment type="caution">
    <text evidence="2">The sequence shown here is derived from an EMBL/GenBank/DDBJ whole genome shotgun (WGS) entry which is preliminary data.</text>
</comment>
<name>A0A9K3KUR9_9STRA</name>
<dbReference type="GO" id="GO:0006352">
    <property type="term" value="P:DNA-templated transcription initiation"/>
    <property type="evidence" value="ECO:0007669"/>
    <property type="project" value="InterPro"/>
</dbReference>
<feature type="compositionally biased region" description="Acidic residues" evidence="1">
    <location>
        <begin position="328"/>
        <end position="353"/>
    </location>
</feature>
<evidence type="ECO:0000313" key="3">
    <source>
        <dbReference type="Proteomes" id="UP000693970"/>
    </source>
</evidence>